<protein>
    <submittedName>
        <fullName evidence="11">Hexosyltransferase</fullName>
    </submittedName>
</protein>
<evidence type="ECO:0000256" key="7">
    <source>
        <dbReference type="ARBA" id="ARBA00022989"/>
    </source>
</evidence>
<evidence type="ECO:0000256" key="3">
    <source>
        <dbReference type="ARBA" id="ARBA00022676"/>
    </source>
</evidence>
<dbReference type="GO" id="GO:0016758">
    <property type="term" value="F:hexosyltransferase activity"/>
    <property type="evidence" value="ECO:0007669"/>
    <property type="project" value="InterPro"/>
</dbReference>
<reference evidence="11" key="1">
    <citation type="submission" date="2022-11" db="UniProtKB">
        <authorList>
            <consortium name="WormBaseParasite"/>
        </authorList>
    </citation>
    <scope>IDENTIFICATION</scope>
</reference>
<keyword evidence="4" id="KW-0808">Transferase</keyword>
<dbReference type="WBParaSite" id="ACRNAN_scaffold195.g18491.t1">
    <property type="protein sequence ID" value="ACRNAN_scaffold195.g18491.t1"/>
    <property type="gene ID" value="ACRNAN_scaffold195.g18491"/>
</dbReference>
<evidence type="ECO:0000313" key="10">
    <source>
        <dbReference type="Proteomes" id="UP000887540"/>
    </source>
</evidence>
<keyword evidence="10" id="KW-1185">Reference proteome</keyword>
<comment type="subcellular location">
    <subcellularLocation>
        <location evidence="1">Golgi apparatus membrane</location>
        <topology evidence="1">Single-pass type II membrane protein</topology>
    </subcellularLocation>
</comment>
<evidence type="ECO:0000256" key="9">
    <source>
        <dbReference type="ARBA" id="ARBA00023136"/>
    </source>
</evidence>
<name>A0A914D6Y3_9BILA</name>
<evidence type="ECO:0000256" key="5">
    <source>
        <dbReference type="ARBA" id="ARBA00022692"/>
    </source>
</evidence>
<organism evidence="10 11">
    <name type="scientific">Acrobeloides nanus</name>
    <dbReference type="NCBI Taxonomy" id="290746"/>
    <lineage>
        <taxon>Eukaryota</taxon>
        <taxon>Metazoa</taxon>
        <taxon>Ecdysozoa</taxon>
        <taxon>Nematoda</taxon>
        <taxon>Chromadorea</taxon>
        <taxon>Rhabditida</taxon>
        <taxon>Tylenchina</taxon>
        <taxon>Cephalobomorpha</taxon>
        <taxon>Cephaloboidea</taxon>
        <taxon>Cephalobidae</taxon>
        <taxon>Acrobeloides</taxon>
    </lineage>
</organism>
<keyword evidence="9" id="KW-0472">Membrane</keyword>
<dbReference type="AlphaFoldDB" id="A0A914D6Y3"/>
<evidence type="ECO:0000256" key="4">
    <source>
        <dbReference type="ARBA" id="ARBA00022679"/>
    </source>
</evidence>
<keyword evidence="3" id="KW-0328">Glycosyltransferase</keyword>
<evidence type="ECO:0000313" key="11">
    <source>
        <dbReference type="WBParaSite" id="ACRNAN_scaffold195.g18491.t1"/>
    </source>
</evidence>
<evidence type="ECO:0000256" key="6">
    <source>
        <dbReference type="ARBA" id="ARBA00022968"/>
    </source>
</evidence>
<proteinExistence type="inferred from homology"/>
<evidence type="ECO:0000256" key="8">
    <source>
        <dbReference type="ARBA" id="ARBA00023034"/>
    </source>
</evidence>
<dbReference type="GO" id="GO:0000139">
    <property type="term" value="C:Golgi membrane"/>
    <property type="evidence" value="ECO:0007669"/>
    <property type="project" value="UniProtKB-SubCell"/>
</dbReference>
<dbReference type="InterPro" id="IPR002659">
    <property type="entry name" value="Glyco_trans_31"/>
</dbReference>
<evidence type="ECO:0000256" key="2">
    <source>
        <dbReference type="ARBA" id="ARBA00008661"/>
    </source>
</evidence>
<keyword evidence="6" id="KW-0735">Signal-anchor</keyword>
<dbReference type="Pfam" id="PF01762">
    <property type="entry name" value="Galactosyl_T"/>
    <property type="match status" value="1"/>
</dbReference>
<keyword evidence="8" id="KW-0333">Golgi apparatus</keyword>
<accession>A0A914D6Y3</accession>
<keyword evidence="7" id="KW-1133">Transmembrane helix</keyword>
<sequence>MVLCRILPDGVVVRNNESKWYLSNDEYAPTNLGLYCQGLAYIFSMPLLEMMHKNLQRVQYLWMDDWYVTHALLYNSNAIYVDISPHVFPIESVGQIHAILKYSSFNKKNYRPIFGHFRPKTRFKLEDRVQNWKKIVPLENNLSLQIEVTGIEWKMRASRARSGNCAAFDLHHSKMSAREVEQIEEVEQIISSDHNSCQKFIHISVH</sequence>
<comment type="similarity">
    <text evidence="2">Belongs to the glycosyltransferase 31 family.</text>
</comment>
<keyword evidence="5" id="KW-0812">Transmembrane</keyword>
<dbReference type="Proteomes" id="UP000887540">
    <property type="component" value="Unplaced"/>
</dbReference>
<evidence type="ECO:0000256" key="1">
    <source>
        <dbReference type="ARBA" id="ARBA00004323"/>
    </source>
</evidence>